<reference evidence="9" key="2">
    <citation type="submission" date="2020-09" db="EMBL/GenBank/DDBJ databases">
        <authorList>
            <person name="Sun Q."/>
            <person name="Zhou Y."/>
        </authorList>
    </citation>
    <scope>NUCLEOTIDE SEQUENCE</scope>
    <source>
        <strain evidence="9">CGMCC 4.7430</strain>
    </source>
</reference>
<dbReference type="Pfam" id="PF09678">
    <property type="entry name" value="Caa3_CtaG"/>
    <property type="match status" value="1"/>
</dbReference>
<evidence type="ECO:0000313" key="10">
    <source>
        <dbReference type="Proteomes" id="UP000660745"/>
    </source>
</evidence>
<comment type="caution">
    <text evidence="9">The sequence shown here is derived from an EMBL/GenBank/DDBJ whole genome shotgun (WGS) entry which is preliminary data.</text>
</comment>
<dbReference type="AlphaFoldDB" id="A0A918E9C6"/>
<accession>A0A918E9C6</accession>
<evidence type="ECO:0000259" key="8">
    <source>
        <dbReference type="Pfam" id="PF05425"/>
    </source>
</evidence>
<comment type="subcellular location">
    <subcellularLocation>
        <location evidence="1">Cell membrane</location>
        <topology evidence="1">Multi-pass membrane protein</topology>
    </subcellularLocation>
</comment>
<feature type="transmembrane region" description="Helical" evidence="7">
    <location>
        <begin position="305"/>
        <end position="324"/>
    </location>
</feature>
<dbReference type="InterPro" id="IPR032694">
    <property type="entry name" value="CopC/D"/>
</dbReference>
<evidence type="ECO:0000256" key="2">
    <source>
        <dbReference type="ARBA" id="ARBA00022475"/>
    </source>
</evidence>
<proteinExistence type="predicted"/>
<dbReference type="InterPro" id="IPR019108">
    <property type="entry name" value="Caa3_assmbl_CtaG-rel"/>
</dbReference>
<feature type="transmembrane region" description="Helical" evidence="7">
    <location>
        <begin position="510"/>
        <end position="534"/>
    </location>
</feature>
<reference evidence="9" key="1">
    <citation type="journal article" date="2014" name="Int. J. Syst. Evol. Microbiol.">
        <title>Complete genome sequence of Corynebacterium casei LMG S-19264T (=DSM 44701T), isolated from a smear-ripened cheese.</title>
        <authorList>
            <consortium name="US DOE Joint Genome Institute (JGI-PGF)"/>
            <person name="Walter F."/>
            <person name="Albersmeier A."/>
            <person name="Kalinowski J."/>
            <person name="Ruckert C."/>
        </authorList>
    </citation>
    <scope>NUCLEOTIDE SEQUENCE</scope>
    <source>
        <strain evidence="9">CGMCC 4.7430</strain>
    </source>
</reference>
<dbReference type="RefSeq" id="WP_189143211.1">
    <property type="nucleotide sequence ID" value="NZ_BMNK01000017.1"/>
</dbReference>
<dbReference type="Pfam" id="PF05425">
    <property type="entry name" value="CopD"/>
    <property type="match status" value="1"/>
</dbReference>
<feature type="compositionally biased region" description="Basic and acidic residues" evidence="6">
    <location>
        <begin position="624"/>
        <end position="635"/>
    </location>
</feature>
<feature type="transmembrane region" description="Helical" evidence="7">
    <location>
        <begin position="93"/>
        <end position="115"/>
    </location>
</feature>
<evidence type="ECO:0000256" key="5">
    <source>
        <dbReference type="ARBA" id="ARBA00023136"/>
    </source>
</evidence>
<feature type="region of interest" description="Disordered" evidence="6">
    <location>
        <begin position="624"/>
        <end position="644"/>
    </location>
</feature>
<keyword evidence="2" id="KW-1003">Cell membrane</keyword>
<dbReference type="EMBL" id="BMNK01000017">
    <property type="protein sequence ID" value="GGP14804.1"/>
    <property type="molecule type" value="Genomic_DNA"/>
</dbReference>
<dbReference type="GO" id="GO:0006825">
    <property type="term" value="P:copper ion transport"/>
    <property type="evidence" value="ECO:0007669"/>
    <property type="project" value="InterPro"/>
</dbReference>
<evidence type="ECO:0000256" key="6">
    <source>
        <dbReference type="SAM" id="MobiDB-lite"/>
    </source>
</evidence>
<feature type="transmembrane region" description="Helical" evidence="7">
    <location>
        <begin position="546"/>
        <end position="575"/>
    </location>
</feature>
<evidence type="ECO:0000256" key="4">
    <source>
        <dbReference type="ARBA" id="ARBA00022989"/>
    </source>
</evidence>
<feature type="transmembrane region" description="Helical" evidence="7">
    <location>
        <begin position="231"/>
        <end position="252"/>
    </location>
</feature>
<protein>
    <submittedName>
        <fullName evidence="9">Copper resistance protein D</fullName>
    </submittedName>
</protein>
<organism evidence="9 10">
    <name type="scientific">Nonomuraea glycinis</name>
    <dbReference type="NCBI Taxonomy" id="2047744"/>
    <lineage>
        <taxon>Bacteria</taxon>
        <taxon>Bacillati</taxon>
        <taxon>Actinomycetota</taxon>
        <taxon>Actinomycetes</taxon>
        <taxon>Streptosporangiales</taxon>
        <taxon>Streptosporangiaceae</taxon>
        <taxon>Nonomuraea</taxon>
    </lineage>
</organism>
<sequence>MTRAARLGLASVVAAVAGLVIAMIAGGAAFPRIILGVPSSGVVTRWGLPISKLFLDVAGLTTVGLLLAATLLLPNDKGMLGKTALGYVRAASWAALAWAGAAFLTMVFSVSDVWARSVPEILNRSFLVGYATQESPGIALTLVLLFGVSIALFSRGAITAGASGALLLFALAALLPPALTGHSASSPNHGLATTGLALHLLTLALWVGGLAVLALHALLKKPQLDVAADRFSRMALWCYAGVGVSGLASVVARLADVSDLWTSSYGVLIVIKIVAFVLLGYVGWWHRQRTLVELTAGRPRAFARLAGGELLFMLATVGLAVALARTPPPPVSLPAGRAFDLLGYPVPPPISLANIASLWWFDLFFAIVAAVLAGLYGAGVIRLARRGDSWPKGRTVSWFIGVLILVIATQSGLARYAKVMFDVHMIEHMTLAMIVPIFLVLGGPVTLALRALKPAAKRGDRGPREWLTAILHSRFVKIAGHPAIATAIFIASTYALYFTPLFESAMQEHLGHIIMTLHFLLSGCLFFWVVIGIDPGPYRLPHVGRLLLLFVTMPFHAFFGIALMMTGSVIASGWYEQLDRTWGESLLREQQNGGAIAWGFGEIPTLIVLLAIAAQWYQSEERTARRSDRKADRSPGGDPELNSYNDYLARLNRADKGE</sequence>
<feature type="transmembrane region" description="Helical" evidence="7">
    <location>
        <begin position="358"/>
        <end position="384"/>
    </location>
</feature>
<feature type="transmembrane region" description="Helical" evidence="7">
    <location>
        <begin position="429"/>
        <end position="452"/>
    </location>
</feature>
<keyword evidence="3 7" id="KW-0812">Transmembrane</keyword>
<evidence type="ECO:0000256" key="7">
    <source>
        <dbReference type="SAM" id="Phobius"/>
    </source>
</evidence>
<evidence type="ECO:0000313" key="9">
    <source>
        <dbReference type="EMBL" id="GGP14804.1"/>
    </source>
</evidence>
<gene>
    <name evidence="9" type="ORF">GCM10012278_72020</name>
</gene>
<keyword evidence="5 7" id="KW-0472">Membrane</keyword>
<feature type="domain" description="Copper resistance protein D" evidence="8">
    <location>
        <begin position="227"/>
        <end position="323"/>
    </location>
</feature>
<feature type="transmembrane region" description="Helical" evidence="7">
    <location>
        <begin position="196"/>
        <end position="219"/>
    </location>
</feature>
<feature type="transmembrane region" description="Helical" evidence="7">
    <location>
        <begin position="165"/>
        <end position="184"/>
    </location>
</feature>
<feature type="transmembrane region" description="Helical" evidence="7">
    <location>
        <begin position="595"/>
        <end position="617"/>
    </location>
</feature>
<keyword evidence="4 7" id="KW-1133">Transmembrane helix</keyword>
<name>A0A918E9C6_9ACTN</name>
<feature type="transmembrane region" description="Helical" evidence="7">
    <location>
        <begin position="478"/>
        <end position="498"/>
    </location>
</feature>
<feature type="transmembrane region" description="Helical" evidence="7">
    <location>
        <begin position="396"/>
        <end position="417"/>
    </location>
</feature>
<dbReference type="PANTHER" id="PTHR34820:SF4">
    <property type="entry name" value="INNER MEMBRANE PROTEIN YEBZ"/>
    <property type="match status" value="1"/>
</dbReference>
<feature type="transmembrane region" description="Helical" evidence="7">
    <location>
        <begin position="264"/>
        <end position="284"/>
    </location>
</feature>
<dbReference type="PANTHER" id="PTHR34820">
    <property type="entry name" value="INNER MEMBRANE PROTEIN YEBZ"/>
    <property type="match status" value="1"/>
</dbReference>
<dbReference type="InterPro" id="IPR008457">
    <property type="entry name" value="Cu-R_CopD_dom"/>
</dbReference>
<evidence type="ECO:0000256" key="3">
    <source>
        <dbReference type="ARBA" id="ARBA00022692"/>
    </source>
</evidence>
<feature type="transmembrane region" description="Helical" evidence="7">
    <location>
        <begin position="53"/>
        <end position="73"/>
    </location>
</feature>
<dbReference type="Proteomes" id="UP000660745">
    <property type="component" value="Unassembled WGS sequence"/>
</dbReference>
<feature type="transmembrane region" description="Helical" evidence="7">
    <location>
        <begin position="135"/>
        <end position="153"/>
    </location>
</feature>
<dbReference type="GO" id="GO:0005886">
    <property type="term" value="C:plasma membrane"/>
    <property type="evidence" value="ECO:0007669"/>
    <property type="project" value="UniProtKB-SubCell"/>
</dbReference>
<evidence type="ECO:0000256" key="1">
    <source>
        <dbReference type="ARBA" id="ARBA00004651"/>
    </source>
</evidence>
<keyword evidence="10" id="KW-1185">Reference proteome</keyword>